<evidence type="ECO:0000313" key="3">
    <source>
        <dbReference type="Proteomes" id="UP000794436"/>
    </source>
</evidence>
<evidence type="ECO:0000256" key="1">
    <source>
        <dbReference type="SAM" id="MobiDB-lite"/>
    </source>
</evidence>
<keyword evidence="3" id="KW-1185">Reference proteome</keyword>
<comment type="caution">
    <text evidence="2">The sequence shown here is derived from an EMBL/GenBank/DDBJ whole genome shotgun (WGS) entry which is preliminary data.</text>
</comment>
<name>A0A8K1FGA3_PYTOL</name>
<dbReference type="AlphaFoldDB" id="A0A8K1FGA3"/>
<dbReference type="Proteomes" id="UP000794436">
    <property type="component" value="Unassembled WGS sequence"/>
</dbReference>
<feature type="region of interest" description="Disordered" evidence="1">
    <location>
        <begin position="28"/>
        <end position="60"/>
    </location>
</feature>
<dbReference type="EMBL" id="SPLM01000109">
    <property type="protein sequence ID" value="TMW59804.1"/>
    <property type="molecule type" value="Genomic_DNA"/>
</dbReference>
<feature type="region of interest" description="Disordered" evidence="1">
    <location>
        <begin position="74"/>
        <end position="104"/>
    </location>
</feature>
<protein>
    <submittedName>
        <fullName evidence="2">Uncharacterized protein</fullName>
    </submittedName>
</protein>
<gene>
    <name evidence="2" type="ORF">Poli38472_004873</name>
</gene>
<feature type="compositionally biased region" description="Basic and acidic residues" evidence="1">
    <location>
        <begin position="83"/>
        <end position="95"/>
    </location>
</feature>
<organism evidence="2 3">
    <name type="scientific">Pythium oligandrum</name>
    <name type="common">Mycoparasitic fungus</name>
    <dbReference type="NCBI Taxonomy" id="41045"/>
    <lineage>
        <taxon>Eukaryota</taxon>
        <taxon>Sar</taxon>
        <taxon>Stramenopiles</taxon>
        <taxon>Oomycota</taxon>
        <taxon>Peronosporomycetes</taxon>
        <taxon>Pythiales</taxon>
        <taxon>Pythiaceae</taxon>
        <taxon>Pythium</taxon>
    </lineage>
</organism>
<proteinExistence type="predicted"/>
<reference evidence="2" key="1">
    <citation type="submission" date="2019-03" db="EMBL/GenBank/DDBJ databases">
        <title>Long read genome sequence of the mycoparasitic Pythium oligandrum ATCC 38472 isolated from sugarbeet rhizosphere.</title>
        <authorList>
            <person name="Gaulin E."/>
        </authorList>
    </citation>
    <scope>NUCLEOTIDE SEQUENCE</scope>
    <source>
        <strain evidence="2">ATCC 38472_TT</strain>
    </source>
</reference>
<evidence type="ECO:0000313" key="2">
    <source>
        <dbReference type="EMBL" id="TMW59804.1"/>
    </source>
</evidence>
<sequence>MLTMATTSDAEETLAAVLAFVDSFGAGEEELERDGQTQKQESGPSARVEATQRRRKTAKQQLQELRLTATALENTLSDLKTTQGDHKESTTREDNAGPSTGLTGAWEGVAQSQRTQHDEVQAENAMLRKLISEQLKFSRDFNRLLHRKRNCAEALLSEDSDDAKRAKPVVTSEWIRSTELKDELLAVLDELFEDVDRIFADARYHQQKPLEPLRVVELRNDGSTGLSIECLGGYVLPFDHHQAADVLWDVLRSDKEARIWVVREHSVEDNITTDIAEGVIEGPNRSTIVQIKTVSRLYTQPNRTVLVGTSAMEVHRLNGKDVDNIRTQMCVWHILEPMVRDTASATPPPTRWRSLHRISPFKMEKHGPSRKLVDQATQYIARGIQHNLDTRSQQLENRLLDQMRGLQL</sequence>
<accession>A0A8K1FGA3</accession>